<dbReference type="GO" id="GO:0003906">
    <property type="term" value="F:DNA-(apurinic or apyrimidinic site) endonuclease activity"/>
    <property type="evidence" value="ECO:0007669"/>
    <property type="project" value="TreeGrafter"/>
</dbReference>
<keyword evidence="4 9" id="KW-0479">Metal-binding</keyword>
<feature type="site" description="Interaction with DNA substrate" evidence="10">
    <location>
        <position position="221"/>
    </location>
</feature>
<comment type="similarity">
    <text evidence="2">Belongs to the DNA repair enzymes AP/ExoA family.</text>
</comment>
<proteinExistence type="inferred from homology"/>
<dbReference type="Gene3D" id="3.60.10.10">
    <property type="entry name" value="Endonuclease/exonuclease/phosphatase"/>
    <property type="match status" value="1"/>
</dbReference>
<evidence type="ECO:0000256" key="4">
    <source>
        <dbReference type="ARBA" id="ARBA00022723"/>
    </source>
</evidence>
<reference evidence="12" key="1">
    <citation type="submission" date="2023-05" db="EMBL/GenBank/DDBJ databases">
        <title>High-quality long-read genome of Scophthalmus maximus.</title>
        <authorList>
            <person name="Lien S."/>
            <person name="Martinez P."/>
        </authorList>
    </citation>
    <scope>NUCLEOTIDE SEQUENCE [LARGE SCALE GENOMIC DNA]</scope>
</reference>
<dbReference type="GO" id="GO:0008081">
    <property type="term" value="F:phosphoric diester hydrolase activity"/>
    <property type="evidence" value="ECO:0007669"/>
    <property type="project" value="TreeGrafter"/>
</dbReference>
<dbReference type="Ensembl" id="ENSSMAT00000003265.2">
    <property type="protein sequence ID" value="ENSSMAP00000003209.2"/>
    <property type="gene ID" value="ENSSMAG00000002008.2"/>
</dbReference>
<dbReference type="CDD" id="cd09076">
    <property type="entry name" value="L1-EN"/>
    <property type="match status" value="1"/>
</dbReference>
<evidence type="ECO:0000256" key="8">
    <source>
        <dbReference type="ARBA" id="ARBA00023204"/>
    </source>
</evidence>
<accession>A0A8D2ZJG6</accession>
<feature type="binding site" evidence="9">
    <location>
        <position position="221"/>
    </location>
    <ligand>
        <name>Mg(2+)</name>
        <dbReference type="ChEBI" id="CHEBI:18420"/>
        <label>1</label>
    </ligand>
</feature>
<reference evidence="12" key="2">
    <citation type="submission" date="2025-08" db="UniProtKB">
        <authorList>
            <consortium name="Ensembl"/>
        </authorList>
    </citation>
    <scope>IDENTIFICATION</scope>
</reference>
<protein>
    <recommendedName>
        <fullName evidence="3">exodeoxyribonuclease III</fullName>
        <ecNumber evidence="3">3.1.11.2</ecNumber>
    </recommendedName>
</protein>
<sequence length="446" mass="51193">MSDLKVISLYVKGINHVIKHQKTLSFLKKDKCQVAFLQQNHHTDLEHIKLRKSWVGQVFYSSYNSKSRGVAILLNRNQTFTLDKTITDKEGRYVLLYGYLYGEHVTFGCIYAPNAYDITFIPQVLSDLATFPSPYTLLGGDFNCVLNPNIDMSPHRSTLSKKSAKMREFLTDMDLHPADKDYTFFSNPYHVFSRIDYFLSSGSVLNRIVNCRIGTLSLSDHAPISVTISPPYRDPACRHWRFNPTLFSNHRFGDYVSTEWEHFIAKESPDITPCTLWEAGKAYMRGDTDRPRKNCYKNGSGHFKLADINEVMRLFYKDLYSSECAFSDEDRKDFLDKIKLPFLSDEQKPILCRQISKDEVSEAIQALKGGKPKASLESFSPKPYRPEFYKRFSKILAGPLADMYSDSFSRAEAMSAIDLADNFPLKWTISGFMYLGIKVSPDLRDL</sequence>
<evidence type="ECO:0000256" key="10">
    <source>
        <dbReference type="PIRSR" id="PIRSR604808-3"/>
    </source>
</evidence>
<keyword evidence="9" id="KW-0464">Manganese</keyword>
<comment type="catalytic activity">
    <reaction evidence="1">
        <text>Exonucleolytic cleavage in the 3'- to 5'-direction to yield nucleoside 5'-phosphates.</text>
        <dbReference type="EC" id="3.1.11.2"/>
    </reaction>
</comment>
<feature type="site" description="Important for catalytic activity" evidence="10">
    <location>
        <position position="196"/>
    </location>
</feature>
<keyword evidence="8" id="KW-0234">DNA repair</keyword>
<dbReference type="AlphaFoldDB" id="A0A8D2ZJG6"/>
<dbReference type="Proteomes" id="UP000694558">
    <property type="component" value="Chromosome 11"/>
</dbReference>
<dbReference type="Pfam" id="PF03372">
    <property type="entry name" value="Exo_endo_phos"/>
    <property type="match status" value="1"/>
</dbReference>
<dbReference type="GO" id="GO:0005634">
    <property type="term" value="C:nucleus"/>
    <property type="evidence" value="ECO:0007669"/>
    <property type="project" value="TreeGrafter"/>
</dbReference>
<dbReference type="GeneTree" id="ENSGT00950000183016"/>
<evidence type="ECO:0000256" key="7">
    <source>
        <dbReference type="ARBA" id="ARBA00022842"/>
    </source>
</evidence>
<dbReference type="PANTHER" id="PTHR22748:SF26">
    <property type="entry name" value="ENDONUCLEASE_EXONUCLEASE_PHOSPHATASE DOMAIN-CONTAINING PROTEIN"/>
    <property type="match status" value="1"/>
</dbReference>
<evidence type="ECO:0000313" key="12">
    <source>
        <dbReference type="Ensembl" id="ENSSMAP00000003209.2"/>
    </source>
</evidence>
<name>A0A8D2ZJG6_SCOMX</name>
<evidence type="ECO:0000259" key="11">
    <source>
        <dbReference type="Pfam" id="PF03372"/>
    </source>
</evidence>
<evidence type="ECO:0000256" key="6">
    <source>
        <dbReference type="ARBA" id="ARBA00022801"/>
    </source>
</evidence>
<keyword evidence="6" id="KW-0378">Hydrolase</keyword>
<keyword evidence="5" id="KW-0227">DNA damage</keyword>
<evidence type="ECO:0000313" key="13">
    <source>
        <dbReference type="Proteomes" id="UP000694558"/>
    </source>
</evidence>
<comment type="cofactor">
    <cofactor evidence="9">
        <name>Mg(2+)</name>
        <dbReference type="ChEBI" id="CHEBI:18420"/>
    </cofactor>
    <cofactor evidence="9">
        <name>Mn(2+)</name>
        <dbReference type="ChEBI" id="CHEBI:29035"/>
    </cofactor>
    <text evidence="9">Probably binds two magnesium or manganese ions per subunit.</text>
</comment>
<dbReference type="InterPro" id="IPR004808">
    <property type="entry name" value="AP_endonuc_1"/>
</dbReference>
<evidence type="ECO:0000256" key="1">
    <source>
        <dbReference type="ARBA" id="ARBA00000493"/>
    </source>
</evidence>
<feature type="binding site" evidence="9">
    <location>
        <position position="220"/>
    </location>
    <ligand>
        <name>Mg(2+)</name>
        <dbReference type="ChEBI" id="CHEBI:18420"/>
        <label>1</label>
    </ligand>
</feature>
<dbReference type="GO" id="GO:0046872">
    <property type="term" value="F:metal ion binding"/>
    <property type="evidence" value="ECO:0007669"/>
    <property type="project" value="UniProtKB-KW"/>
</dbReference>
<dbReference type="PANTHER" id="PTHR22748">
    <property type="entry name" value="AP ENDONUCLEASE"/>
    <property type="match status" value="1"/>
</dbReference>
<feature type="domain" description="Endonuclease/exonuclease/phosphatase" evidence="11">
    <location>
        <begin position="24"/>
        <end position="221"/>
    </location>
</feature>
<organism evidence="12 13">
    <name type="scientific">Scophthalmus maximus</name>
    <name type="common">Turbot</name>
    <name type="synonym">Psetta maxima</name>
    <dbReference type="NCBI Taxonomy" id="52904"/>
    <lineage>
        <taxon>Eukaryota</taxon>
        <taxon>Metazoa</taxon>
        <taxon>Chordata</taxon>
        <taxon>Craniata</taxon>
        <taxon>Vertebrata</taxon>
        <taxon>Euteleostomi</taxon>
        <taxon>Actinopterygii</taxon>
        <taxon>Neopterygii</taxon>
        <taxon>Teleostei</taxon>
        <taxon>Neoteleostei</taxon>
        <taxon>Acanthomorphata</taxon>
        <taxon>Carangaria</taxon>
        <taxon>Pleuronectiformes</taxon>
        <taxon>Pleuronectoidei</taxon>
        <taxon>Scophthalmidae</taxon>
        <taxon>Scophthalmus</taxon>
    </lineage>
</organism>
<dbReference type="GO" id="GO:0008311">
    <property type="term" value="F:double-stranded DNA 3'-5' DNA exonuclease activity"/>
    <property type="evidence" value="ECO:0007669"/>
    <property type="project" value="UniProtKB-EC"/>
</dbReference>
<evidence type="ECO:0000256" key="2">
    <source>
        <dbReference type="ARBA" id="ARBA00007092"/>
    </source>
</evidence>
<evidence type="ECO:0000256" key="9">
    <source>
        <dbReference type="PIRSR" id="PIRSR604808-2"/>
    </source>
</evidence>
<evidence type="ECO:0000256" key="3">
    <source>
        <dbReference type="ARBA" id="ARBA00012115"/>
    </source>
</evidence>
<dbReference type="SUPFAM" id="SSF56219">
    <property type="entry name" value="DNase I-like"/>
    <property type="match status" value="1"/>
</dbReference>
<keyword evidence="7 9" id="KW-0460">Magnesium</keyword>
<evidence type="ECO:0000256" key="5">
    <source>
        <dbReference type="ARBA" id="ARBA00022763"/>
    </source>
</evidence>
<dbReference type="InterPro" id="IPR005135">
    <property type="entry name" value="Endo/exonuclease/phosphatase"/>
</dbReference>
<dbReference type="InterPro" id="IPR036691">
    <property type="entry name" value="Endo/exonu/phosph_ase_sf"/>
</dbReference>
<dbReference type="GO" id="GO:0006284">
    <property type="term" value="P:base-excision repair"/>
    <property type="evidence" value="ECO:0007669"/>
    <property type="project" value="TreeGrafter"/>
</dbReference>
<dbReference type="EC" id="3.1.11.2" evidence="3"/>